<organism evidence="2 3">
    <name type="scientific">Mycolicibacterium moriokaense</name>
    <dbReference type="NCBI Taxonomy" id="39691"/>
    <lineage>
        <taxon>Bacteria</taxon>
        <taxon>Bacillati</taxon>
        <taxon>Actinomycetota</taxon>
        <taxon>Actinomycetes</taxon>
        <taxon>Mycobacteriales</taxon>
        <taxon>Mycobacteriaceae</taxon>
        <taxon>Mycolicibacterium</taxon>
    </lineage>
</organism>
<sequence>MTTRAVLQLYQWPLPSRAQRDRSGARLLAIVISVFGLFVVAACGGHATTYQTDGRQSNAANSGLNALTVHDILASIGKAGLAVPNPHDVTQSDCPEIGCTNKVETDTVSIIKFPTPGRAQLYAGSTEHAFQIEDVVMTFTSLVPTNEQLAYEETVKRAIE</sequence>
<keyword evidence="3" id="KW-1185">Reference proteome</keyword>
<accession>A0A318HCH7</accession>
<name>A0A318HCH7_9MYCO</name>
<keyword evidence="1" id="KW-1133">Transmembrane helix</keyword>
<keyword evidence="1" id="KW-0812">Transmembrane</keyword>
<feature type="transmembrane region" description="Helical" evidence="1">
    <location>
        <begin position="27"/>
        <end position="47"/>
    </location>
</feature>
<evidence type="ECO:0000313" key="2">
    <source>
        <dbReference type="EMBL" id="PXX06275.1"/>
    </source>
</evidence>
<protein>
    <submittedName>
        <fullName evidence="2">Uncharacterized protein</fullName>
    </submittedName>
</protein>
<dbReference type="EMBL" id="QJJU01000014">
    <property type="protein sequence ID" value="PXX06275.1"/>
    <property type="molecule type" value="Genomic_DNA"/>
</dbReference>
<dbReference type="AlphaFoldDB" id="A0A318HCH7"/>
<evidence type="ECO:0000256" key="1">
    <source>
        <dbReference type="SAM" id="Phobius"/>
    </source>
</evidence>
<dbReference type="Proteomes" id="UP000247781">
    <property type="component" value="Unassembled WGS sequence"/>
</dbReference>
<evidence type="ECO:0000313" key="3">
    <source>
        <dbReference type="Proteomes" id="UP000247781"/>
    </source>
</evidence>
<dbReference type="OrthoDB" id="4640513at2"/>
<keyword evidence="1" id="KW-0472">Membrane</keyword>
<reference evidence="2 3" key="2">
    <citation type="submission" date="2018-06" db="EMBL/GenBank/DDBJ databases">
        <title>Sequencing of bacterial isolates from soil warming experiment in Harvard Forest, Massachusetts, USA.</title>
        <authorList>
            <person name="Deangelis K.PhD."/>
        </authorList>
    </citation>
    <scope>NUCLEOTIDE SEQUENCE [LARGE SCALE GENOMIC DNA]</scope>
    <source>
        <strain evidence="2 3">GAS496</strain>
    </source>
</reference>
<gene>
    <name evidence="2" type="ORF">C8E89_11448</name>
</gene>
<comment type="caution">
    <text evidence="2">The sequence shown here is derived from an EMBL/GenBank/DDBJ whole genome shotgun (WGS) entry which is preliminary data.</text>
</comment>
<proteinExistence type="predicted"/>
<reference evidence="3" key="1">
    <citation type="submission" date="2018-05" db="EMBL/GenBank/DDBJ databases">
        <authorList>
            <person name="Deangelis K."/>
            <person name="Huntemann M."/>
            <person name="Clum A."/>
            <person name="Pillay M."/>
            <person name="Palaniappan K."/>
            <person name="Varghese N."/>
            <person name="Mikhailova N."/>
            <person name="Stamatis D."/>
            <person name="Reddy T."/>
            <person name="Daum C."/>
            <person name="Shapiro N."/>
            <person name="Ivanova N."/>
            <person name="Kyrpides N."/>
            <person name="Woyke T."/>
        </authorList>
    </citation>
    <scope>NUCLEOTIDE SEQUENCE [LARGE SCALE GENOMIC DNA]</scope>
    <source>
        <strain evidence="3">GAS496</strain>
    </source>
</reference>